<comment type="similarity">
    <text evidence="1">Belongs to the membrane fusion protein (MFP) (TC 8.A.1) family.</text>
</comment>
<dbReference type="OrthoDB" id="9791520at2"/>
<feature type="domain" description="YknX-like C-terminal permuted SH3-like" evidence="3">
    <location>
        <begin position="222"/>
        <end position="286"/>
    </location>
</feature>
<accession>A0A845L066</accession>
<dbReference type="AlphaFoldDB" id="A0A845L066"/>
<evidence type="ECO:0000313" key="5">
    <source>
        <dbReference type="Proteomes" id="UP000463470"/>
    </source>
</evidence>
<gene>
    <name evidence="4" type="ORF">GTO91_00820</name>
</gene>
<dbReference type="NCBIfam" id="TIGR01730">
    <property type="entry name" value="RND_mfp"/>
    <property type="match status" value="1"/>
</dbReference>
<dbReference type="EMBL" id="WXEY01000001">
    <property type="protein sequence ID" value="MZP28265.1"/>
    <property type="molecule type" value="Genomic_DNA"/>
</dbReference>
<dbReference type="Proteomes" id="UP000463470">
    <property type="component" value="Unassembled WGS sequence"/>
</dbReference>
<organism evidence="4 5">
    <name type="scientific">Heliomicrobium undosum</name>
    <dbReference type="NCBI Taxonomy" id="121734"/>
    <lineage>
        <taxon>Bacteria</taxon>
        <taxon>Bacillati</taxon>
        <taxon>Bacillota</taxon>
        <taxon>Clostridia</taxon>
        <taxon>Eubacteriales</taxon>
        <taxon>Heliobacteriaceae</taxon>
        <taxon>Heliomicrobium</taxon>
    </lineage>
</organism>
<dbReference type="InterPro" id="IPR058637">
    <property type="entry name" value="YknX-like_C"/>
</dbReference>
<dbReference type="InterPro" id="IPR011053">
    <property type="entry name" value="Single_hybrid_motif"/>
</dbReference>
<reference evidence="4 5" key="1">
    <citation type="submission" date="2020-01" db="EMBL/GenBank/DDBJ databases">
        <title>Whole-genome sequence of Heliobacterium undosum DSM 13378.</title>
        <authorList>
            <person name="Kyndt J.A."/>
            <person name="Meyer T.E."/>
        </authorList>
    </citation>
    <scope>NUCLEOTIDE SEQUENCE [LARGE SCALE GENOMIC DNA]</scope>
    <source>
        <strain evidence="4 5">DSM 13378</strain>
    </source>
</reference>
<evidence type="ECO:0000256" key="1">
    <source>
        <dbReference type="ARBA" id="ARBA00009477"/>
    </source>
</evidence>
<evidence type="ECO:0000259" key="3">
    <source>
        <dbReference type="Pfam" id="PF25989"/>
    </source>
</evidence>
<protein>
    <submittedName>
        <fullName evidence="4">Efflux RND transporter periplasmic adaptor subunit</fullName>
    </submittedName>
</protein>
<evidence type="ECO:0000313" key="4">
    <source>
        <dbReference type="EMBL" id="MZP28265.1"/>
    </source>
</evidence>
<proteinExistence type="inferred from homology"/>
<evidence type="ECO:0000256" key="2">
    <source>
        <dbReference type="SAM" id="MobiDB-lite"/>
    </source>
</evidence>
<sequence length="319" mass="34126">MIKLRRLLPPRTSLSPRVIVLLLSALSLLAGLYYLLPSPPEVATVAVDKGPVHKDLWISGEVQAKRQNTLFSSLPGPIEWTVSEGERVNEGETVARIAGQPLTTPIAGQLMEKKVPTGSWIPPGTPLAEVADPTDLVIQAMVDETDVLKLAPEQPVRWTLAGYPGQVFSGKVLTVSRVISRDHEGNKGFRVLLSAPPGITLYAGMTAEGRVILEQQEEAVRVSVDALREEEGNPQVYLLRKGRAITVAVETGIRNDNYVQILSGIQPGDRVIIPGDVKLTSGQSVRPKGSDRPGSADGSSSEGGPGSEKEPKGEDGTKT</sequence>
<dbReference type="Pfam" id="PF25989">
    <property type="entry name" value="YknX_C"/>
    <property type="match status" value="1"/>
</dbReference>
<dbReference type="RefSeq" id="WP_161253360.1">
    <property type="nucleotide sequence ID" value="NZ_WXEY01000001.1"/>
</dbReference>
<dbReference type="SUPFAM" id="SSF51230">
    <property type="entry name" value="Single hybrid motif"/>
    <property type="match status" value="1"/>
</dbReference>
<dbReference type="PANTHER" id="PTHR30469">
    <property type="entry name" value="MULTIDRUG RESISTANCE PROTEIN MDTA"/>
    <property type="match status" value="1"/>
</dbReference>
<feature type="region of interest" description="Disordered" evidence="2">
    <location>
        <begin position="277"/>
        <end position="319"/>
    </location>
</feature>
<dbReference type="PANTHER" id="PTHR30469:SF38">
    <property type="entry name" value="HLYD FAMILY SECRETION PROTEIN"/>
    <property type="match status" value="1"/>
</dbReference>
<dbReference type="GO" id="GO:1990281">
    <property type="term" value="C:efflux pump complex"/>
    <property type="evidence" value="ECO:0007669"/>
    <property type="project" value="TreeGrafter"/>
</dbReference>
<dbReference type="InterPro" id="IPR006143">
    <property type="entry name" value="RND_pump_MFP"/>
</dbReference>
<name>A0A845L066_9FIRM</name>
<dbReference type="Gene3D" id="2.40.30.170">
    <property type="match status" value="1"/>
</dbReference>
<dbReference type="Gene3D" id="2.40.50.100">
    <property type="match status" value="1"/>
</dbReference>
<dbReference type="Gene3D" id="2.40.420.20">
    <property type="match status" value="1"/>
</dbReference>
<dbReference type="GO" id="GO:0015562">
    <property type="term" value="F:efflux transmembrane transporter activity"/>
    <property type="evidence" value="ECO:0007669"/>
    <property type="project" value="TreeGrafter"/>
</dbReference>
<feature type="compositionally biased region" description="Basic and acidic residues" evidence="2">
    <location>
        <begin position="307"/>
        <end position="319"/>
    </location>
</feature>
<keyword evidence="5" id="KW-1185">Reference proteome</keyword>
<comment type="caution">
    <text evidence="4">The sequence shown here is derived from an EMBL/GenBank/DDBJ whole genome shotgun (WGS) entry which is preliminary data.</text>
</comment>